<keyword evidence="5" id="KW-0597">Phosphoprotein</keyword>
<dbReference type="InterPro" id="IPR005467">
    <property type="entry name" value="His_kinase_dom"/>
</dbReference>
<feature type="transmembrane region" description="Helical" evidence="9">
    <location>
        <begin position="20"/>
        <end position="40"/>
    </location>
</feature>
<dbReference type="GO" id="GO:0016020">
    <property type="term" value="C:membrane"/>
    <property type="evidence" value="ECO:0007669"/>
    <property type="project" value="UniProtKB-SubCell"/>
</dbReference>
<evidence type="ECO:0000313" key="11">
    <source>
        <dbReference type="EMBL" id="OUR98763.1"/>
    </source>
</evidence>
<dbReference type="CDD" id="cd10322">
    <property type="entry name" value="SLC5sbd"/>
    <property type="match status" value="1"/>
</dbReference>
<gene>
    <name evidence="11" type="ORF">A9Q84_04950</name>
</gene>
<feature type="transmembrane region" description="Helical" evidence="9">
    <location>
        <begin position="421"/>
        <end position="439"/>
    </location>
</feature>
<feature type="transmembrane region" description="Helical" evidence="9">
    <location>
        <begin position="362"/>
        <end position="384"/>
    </location>
</feature>
<dbReference type="PANTHER" id="PTHR43065:SF42">
    <property type="entry name" value="TWO-COMPONENT SENSOR PPRA"/>
    <property type="match status" value="1"/>
</dbReference>
<feature type="transmembrane region" description="Helical" evidence="9">
    <location>
        <begin position="101"/>
        <end position="134"/>
    </location>
</feature>
<dbReference type="PROSITE" id="PS50283">
    <property type="entry name" value="NA_SOLUT_SYMP_3"/>
    <property type="match status" value="1"/>
</dbReference>
<evidence type="ECO:0000259" key="10">
    <source>
        <dbReference type="PROSITE" id="PS50109"/>
    </source>
</evidence>
<comment type="similarity">
    <text evidence="3">Belongs to the sodium:solute symporter (SSF) (TC 2.A.21) family.</text>
</comment>
<name>A0A1Y5FGF8_9BACT</name>
<feature type="transmembrane region" description="Helical" evidence="9">
    <location>
        <begin position="270"/>
        <end position="293"/>
    </location>
</feature>
<reference evidence="12" key="1">
    <citation type="journal article" date="2017" name="Proc. Natl. Acad. Sci. U.S.A.">
        <title>Simulation of Deepwater Horizon oil plume reveals substrate specialization within a complex community of hydrocarbon-degraders.</title>
        <authorList>
            <person name="Hu P."/>
            <person name="Dubinsky E.A."/>
            <person name="Probst A.J."/>
            <person name="Wang J."/>
            <person name="Sieber C.M.K."/>
            <person name="Tom L.M."/>
            <person name="Gardinali P."/>
            <person name="Banfield J.F."/>
            <person name="Atlas R.M."/>
            <person name="Andersen G.L."/>
        </authorList>
    </citation>
    <scope>NUCLEOTIDE SEQUENCE [LARGE SCALE GENOMIC DNA]</scope>
</reference>
<evidence type="ECO:0000313" key="12">
    <source>
        <dbReference type="Proteomes" id="UP000196531"/>
    </source>
</evidence>
<dbReference type="PRINTS" id="PR00344">
    <property type="entry name" value="BCTRLSENSOR"/>
</dbReference>
<dbReference type="GO" id="GO:0000155">
    <property type="term" value="F:phosphorelay sensor kinase activity"/>
    <property type="evidence" value="ECO:0007669"/>
    <property type="project" value="InterPro"/>
</dbReference>
<evidence type="ECO:0000256" key="2">
    <source>
        <dbReference type="ARBA" id="ARBA00004141"/>
    </source>
</evidence>
<dbReference type="PANTHER" id="PTHR43065">
    <property type="entry name" value="SENSOR HISTIDINE KINASE"/>
    <property type="match status" value="1"/>
</dbReference>
<keyword evidence="8 9" id="KW-0472">Membrane</keyword>
<dbReference type="EMBL" id="MAAO01000004">
    <property type="protein sequence ID" value="OUR98763.1"/>
    <property type="molecule type" value="Genomic_DNA"/>
</dbReference>
<organism evidence="11 12">
    <name type="scientific">Halobacteriovorax marinus</name>
    <dbReference type="NCBI Taxonomy" id="97084"/>
    <lineage>
        <taxon>Bacteria</taxon>
        <taxon>Pseudomonadati</taxon>
        <taxon>Bdellovibrionota</taxon>
        <taxon>Bacteriovoracia</taxon>
        <taxon>Bacteriovoracales</taxon>
        <taxon>Halobacteriovoraceae</taxon>
        <taxon>Halobacteriovorax</taxon>
    </lineage>
</organism>
<comment type="catalytic activity">
    <reaction evidence="1">
        <text>ATP + protein L-histidine = ADP + protein N-phospho-L-histidine.</text>
        <dbReference type="EC" id="2.7.13.3"/>
    </reaction>
</comment>
<dbReference type="InterPro" id="IPR038377">
    <property type="entry name" value="Na/Glc_symporter_sf"/>
</dbReference>
<dbReference type="SMART" id="SM00387">
    <property type="entry name" value="HATPase_c"/>
    <property type="match status" value="1"/>
</dbReference>
<accession>A0A1Y5FGF8</accession>
<dbReference type="InterPro" id="IPR003594">
    <property type="entry name" value="HATPase_dom"/>
</dbReference>
<dbReference type="InterPro" id="IPR036097">
    <property type="entry name" value="HisK_dim/P_sf"/>
</dbReference>
<dbReference type="Gene3D" id="1.20.1730.10">
    <property type="entry name" value="Sodium/glucose cotransporter"/>
    <property type="match status" value="1"/>
</dbReference>
<dbReference type="SUPFAM" id="SSF55874">
    <property type="entry name" value="ATPase domain of HSP90 chaperone/DNA topoisomerase II/histidine kinase"/>
    <property type="match status" value="1"/>
</dbReference>
<evidence type="ECO:0000256" key="9">
    <source>
        <dbReference type="SAM" id="Phobius"/>
    </source>
</evidence>
<dbReference type="SUPFAM" id="SSF47384">
    <property type="entry name" value="Homodimeric domain of signal transducing histidine kinase"/>
    <property type="match status" value="1"/>
</dbReference>
<dbReference type="CDD" id="cd00082">
    <property type="entry name" value="HisKA"/>
    <property type="match status" value="1"/>
</dbReference>
<evidence type="ECO:0000256" key="7">
    <source>
        <dbReference type="ARBA" id="ARBA00022989"/>
    </source>
</evidence>
<feature type="transmembrane region" description="Helical" evidence="9">
    <location>
        <begin position="52"/>
        <end position="71"/>
    </location>
</feature>
<dbReference type="Pfam" id="PF00474">
    <property type="entry name" value="SSF"/>
    <property type="match status" value="1"/>
</dbReference>
<dbReference type="Proteomes" id="UP000196531">
    <property type="component" value="Unassembled WGS sequence"/>
</dbReference>
<evidence type="ECO:0000256" key="8">
    <source>
        <dbReference type="ARBA" id="ARBA00023136"/>
    </source>
</evidence>
<evidence type="ECO:0000256" key="6">
    <source>
        <dbReference type="ARBA" id="ARBA00022692"/>
    </source>
</evidence>
<evidence type="ECO:0000256" key="3">
    <source>
        <dbReference type="ARBA" id="ARBA00006434"/>
    </source>
</evidence>
<evidence type="ECO:0000256" key="5">
    <source>
        <dbReference type="ARBA" id="ARBA00022553"/>
    </source>
</evidence>
<dbReference type="Gene3D" id="3.30.565.10">
    <property type="entry name" value="Histidine kinase-like ATPase, C-terminal domain"/>
    <property type="match status" value="1"/>
</dbReference>
<evidence type="ECO:0000256" key="1">
    <source>
        <dbReference type="ARBA" id="ARBA00000085"/>
    </source>
</evidence>
<dbReference type="AlphaFoldDB" id="A0A1Y5FGF8"/>
<feature type="transmembrane region" description="Helical" evidence="9">
    <location>
        <begin position="176"/>
        <end position="203"/>
    </location>
</feature>
<dbReference type="InterPro" id="IPR036890">
    <property type="entry name" value="HATPase_C_sf"/>
</dbReference>
<dbReference type="EC" id="2.7.13.3" evidence="4"/>
<dbReference type="Pfam" id="PF02518">
    <property type="entry name" value="HATPase_c"/>
    <property type="match status" value="1"/>
</dbReference>
<dbReference type="GO" id="GO:0022857">
    <property type="term" value="F:transmembrane transporter activity"/>
    <property type="evidence" value="ECO:0007669"/>
    <property type="project" value="InterPro"/>
</dbReference>
<feature type="transmembrane region" description="Helical" evidence="9">
    <location>
        <begin position="390"/>
        <end position="414"/>
    </location>
</feature>
<dbReference type="InterPro" id="IPR001734">
    <property type="entry name" value="Na/solute_symporter"/>
</dbReference>
<evidence type="ECO:0000256" key="4">
    <source>
        <dbReference type="ARBA" id="ARBA00012438"/>
    </source>
</evidence>
<dbReference type="InterPro" id="IPR004358">
    <property type="entry name" value="Sig_transdc_His_kin-like_C"/>
</dbReference>
<dbReference type="PROSITE" id="PS50109">
    <property type="entry name" value="HIS_KIN"/>
    <property type="match status" value="1"/>
</dbReference>
<dbReference type="InterPro" id="IPR003661">
    <property type="entry name" value="HisK_dim/P_dom"/>
</dbReference>
<feature type="transmembrane region" description="Helical" evidence="9">
    <location>
        <begin position="313"/>
        <end position="341"/>
    </location>
</feature>
<keyword evidence="6 9" id="KW-0812">Transmembrane</keyword>
<keyword evidence="7 9" id="KW-1133">Transmembrane helix</keyword>
<feature type="transmembrane region" description="Helical" evidence="9">
    <location>
        <begin position="231"/>
        <end position="249"/>
    </location>
</feature>
<sequence length="954" mass="107928">MFLIAFIVDKKVAENKKSKLVNNPLIYSLSLAVYCTSWTFYGSVGKASSSGLLFLTIYLGPTLMVTLWWVFAKKLIRVKEKYHVTSIVDYISGRYDKSERIAFIGAVVVLLSTIPYIALQLKALVSTFIIITGFEDKPNLSEVKFLVAWGTVALMGLFTILFGIRKLDPTERHPGMIFVLAIECVFKLFVFLCVGIFVCFWLNDGFFEVLRKIPEVVPNEYSFMGHQDGGLITWISYTILSASAIIFLPRQFHVAIIENYQENHVSTASWALPSYLFLINLFVIPISIVGISLGLSSTDQYVLTIPYLHGVEFLSLLTFLGGFAAASGMIMISTMTVATIITNHIYLPLVTRATDQRLFTRFILPVRWICAILTISASCIYMQVVGEKYALVSMGMISFTGALQFMPLILGSIFWKKGNKLGAMFGLLSGSLIWFYTLYFPTFIKSGYIQSDILEEGLFGITLLRPESLLGLSGIDPLSHAVFWSMFFNIGAYVTISSLFKRSQSEEQIVNEYLNLFEEREDFQAILPETAETNILLIGKKKIIEEILIRYYSELEIESECTKILDEAKVLNREMVNILELSELRAVFENKLAGLLGAAVAHKVVGASGLLNVTERNNLYKYYSDTLAEYSISPSELHTRVNFYREKEKLVSNQYQELEGLVDLRTNELIERNIQLEKSIKKINTMREQLIEQEKQASLGNLVAGVAHEIKNPLNFINNGSKAILFKIDELSDIFLKGDFDQIDRLEIVDSFEDIAISSELISRHGERASNIISHMLLLSREKGQTKEYFNLKELIYKNYQLQLTTFKDKHSTHINEIIRMDEIGDMFGCPSNLGRAIYAIFENSFYEFSKCYEIDKEFIGEIEISLSISKGNIKLVISDNGRGIPENMLERVWEPFFTTKPSSEGTGLGLSITYESIRIHNGTVKVSSSQEKGTEFTIVFNNCDIKQNDKVAS</sequence>
<proteinExistence type="inferred from homology"/>
<dbReference type="Gene3D" id="1.10.287.130">
    <property type="match status" value="1"/>
</dbReference>
<protein>
    <recommendedName>
        <fullName evidence="4">histidine kinase</fullName>
        <ecNumber evidence="4">2.7.13.3</ecNumber>
    </recommendedName>
</protein>
<feature type="domain" description="Histidine kinase" evidence="10">
    <location>
        <begin position="705"/>
        <end position="945"/>
    </location>
</feature>
<comment type="caution">
    <text evidence="11">The sequence shown here is derived from an EMBL/GenBank/DDBJ whole genome shotgun (WGS) entry which is preliminary data.</text>
</comment>
<comment type="subcellular location">
    <subcellularLocation>
        <location evidence="2">Membrane</location>
        <topology evidence="2">Multi-pass membrane protein</topology>
    </subcellularLocation>
</comment>
<feature type="transmembrane region" description="Helical" evidence="9">
    <location>
        <begin position="146"/>
        <end position="164"/>
    </location>
</feature>